<sequence>MVKLFAKNFENEIKELNIDVNVILNLGMFVDQLIKANIRSHRQRNQRDSGFDSLLGMSIANSFGDRSRGDDTNSSITGESIQSGCSGSTGGRQTSSVSDSSYFAKSSTQYGKRNVSNYR</sequence>
<organism evidence="1 2">
    <name type="scientific">Ambrosiozyma monospora</name>
    <name type="common">Yeast</name>
    <name type="synonym">Endomycopsis monosporus</name>
    <dbReference type="NCBI Taxonomy" id="43982"/>
    <lineage>
        <taxon>Eukaryota</taxon>
        <taxon>Fungi</taxon>
        <taxon>Dikarya</taxon>
        <taxon>Ascomycota</taxon>
        <taxon>Saccharomycotina</taxon>
        <taxon>Pichiomycetes</taxon>
        <taxon>Pichiales</taxon>
        <taxon>Pichiaceae</taxon>
        <taxon>Ambrosiozyma</taxon>
    </lineage>
</organism>
<evidence type="ECO:0000313" key="2">
    <source>
        <dbReference type="Proteomes" id="UP001165064"/>
    </source>
</evidence>
<reference evidence="1" key="1">
    <citation type="submission" date="2023-04" db="EMBL/GenBank/DDBJ databases">
        <title>Ambrosiozyma monospora NBRC 10751.</title>
        <authorList>
            <person name="Ichikawa N."/>
            <person name="Sato H."/>
            <person name="Tonouchi N."/>
        </authorList>
    </citation>
    <scope>NUCLEOTIDE SEQUENCE</scope>
    <source>
        <strain evidence="1">NBRC 10751</strain>
    </source>
</reference>
<name>A0ACB5SVD0_AMBMO</name>
<keyword evidence="2" id="KW-1185">Reference proteome</keyword>
<proteinExistence type="predicted"/>
<comment type="caution">
    <text evidence="1">The sequence shown here is derived from an EMBL/GenBank/DDBJ whole genome shotgun (WGS) entry which is preliminary data.</text>
</comment>
<gene>
    <name evidence="1" type="ORF">Amon02_000167700</name>
</gene>
<evidence type="ECO:0000313" key="1">
    <source>
        <dbReference type="EMBL" id="GME74186.1"/>
    </source>
</evidence>
<dbReference type="EMBL" id="BSXS01000858">
    <property type="protein sequence ID" value="GME74186.1"/>
    <property type="molecule type" value="Genomic_DNA"/>
</dbReference>
<protein>
    <submittedName>
        <fullName evidence="1">Unnamed protein product</fullName>
    </submittedName>
</protein>
<accession>A0ACB5SVD0</accession>
<dbReference type="Proteomes" id="UP001165064">
    <property type="component" value="Unassembled WGS sequence"/>
</dbReference>